<feature type="chain" id="PRO_5001512275" description="PS-10 peptidase S37" evidence="4">
    <location>
        <begin position="22"/>
        <end position="428"/>
    </location>
</feature>
<dbReference type="GO" id="GO:0008239">
    <property type="term" value="F:dipeptidyl-peptidase activity"/>
    <property type="evidence" value="ECO:0007669"/>
    <property type="project" value="TreeGrafter"/>
</dbReference>
<evidence type="ECO:0000256" key="1">
    <source>
        <dbReference type="ARBA" id="ARBA00022670"/>
    </source>
</evidence>
<dbReference type="InterPro" id="IPR029058">
    <property type="entry name" value="AB_hydrolase_fold"/>
</dbReference>
<evidence type="ECO:0000313" key="6">
    <source>
        <dbReference type="Proteomes" id="UP000023541"/>
    </source>
</evidence>
<feature type="signal peptide" evidence="4">
    <location>
        <begin position="1"/>
        <end position="21"/>
    </location>
</feature>
<dbReference type="EMBL" id="AQRA01000007">
    <property type="protein sequence ID" value="EZH72850.1"/>
    <property type="molecule type" value="Genomic_DNA"/>
</dbReference>
<dbReference type="Gene3D" id="3.40.50.1820">
    <property type="entry name" value="alpha/beta hydrolase"/>
    <property type="match status" value="2"/>
</dbReference>
<evidence type="ECO:0000313" key="5">
    <source>
        <dbReference type="EMBL" id="EZH72850.1"/>
    </source>
</evidence>
<dbReference type="Proteomes" id="UP000023541">
    <property type="component" value="Unassembled WGS sequence"/>
</dbReference>
<gene>
    <name evidence="5" type="ORF">ATO12_22235</name>
</gene>
<dbReference type="ESTHER" id="9flao-a0a023bs84">
    <property type="family name" value="Peptidase_S37"/>
</dbReference>
<dbReference type="GO" id="GO:0006508">
    <property type="term" value="P:proteolysis"/>
    <property type="evidence" value="ECO:0007669"/>
    <property type="project" value="UniProtKB-KW"/>
</dbReference>
<keyword evidence="3" id="KW-0378">Hydrolase</keyword>
<dbReference type="OrthoDB" id="3979391at2"/>
<organism evidence="5 6">
    <name type="scientific">Aquimarina atlantica</name>
    <dbReference type="NCBI Taxonomy" id="1317122"/>
    <lineage>
        <taxon>Bacteria</taxon>
        <taxon>Pseudomonadati</taxon>
        <taxon>Bacteroidota</taxon>
        <taxon>Flavobacteriia</taxon>
        <taxon>Flavobacteriales</taxon>
        <taxon>Flavobacteriaceae</taxon>
        <taxon>Aquimarina</taxon>
    </lineage>
</organism>
<keyword evidence="2 4" id="KW-0732">Signal</keyword>
<name>A0A023BS84_9FLAO</name>
<dbReference type="PANTHER" id="PTHR11010">
    <property type="entry name" value="PROTEASE S28 PRO-X CARBOXYPEPTIDASE-RELATED"/>
    <property type="match status" value="1"/>
</dbReference>
<comment type="caution">
    <text evidence="5">The sequence shown here is derived from an EMBL/GenBank/DDBJ whole genome shotgun (WGS) entry which is preliminary data.</text>
</comment>
<dbReference type="RefSeq" id="WP_034244270.1">
    <property type="nucleotide sequence ID" value="NZ_AQRA01000007.1"/>
</dbReference>
<protein>
    <recommendedName>
        <fullName evidence="7">PS-10 peptidase S37</fullName>
    </recommendedName>
</protein>
<reference evidence="5 6" key="1">
    <citation type="submission" date="2014-04" db="EMBL/GenBank/DDBJ databases">
        <title>Aquimarina sp. 22II-S11-z7 Genome Sequencing.</title>
        <authorList>
            <person name="Lai Q."/>
        </authorList>
    </citation>
    <scope>NUCLEOTIDE SEQUENCE [LARGE SCALE GENOMIC DNA]</scope>
    <source>
        <strain evidence="5 6">22II-S11-z7</strain>
    </source>
</reference>
<keyword evidence="6" id="KW-1185">Reference proteome</keyword>
<dbReference type="Pfam" id="PF05576">
    <property type="entry name" value="Peptidase_S37"/>
    <property type="match status" value="1"/>
</dbReference>
<evidence type="ECO:0008006" key="7">
    <source>
        <dbReference type="Google" id="ProtNLM"/>
    </source>
</evidence>
<dbReference type="STRING" id="1317122.ATO12_22235"/>
<dbReference type="PROSITE" id="PS51257">
    <property type="entry name" value="PROKAR_LIPOPROTEIN"/>
    <property type="match status" value="1"/>
</dbReference>
<keyword evidence="1" id="KW-0645">Protease</keyword>
<dbReference type="eggNOG" id="COG1073">
    <property type="taxonomic scope" value="Bacteria"/>
</dbReference>
<sequence length="428" mass="49719">MNRIKYIVVLLLVNLSFFSCKSSLPPTAEISFEQKLRNLFPTADISAIQVNDHFTESYRLILKQPLDHNNPDAGTFDHYVYLSHSDYSQPTVLVTEGYSAKHRTYELSTLLKANQVMVEYRFYGKSRPNPIPWKYLTNDQAIQDYHLLVTKLKKIYTNKWISTGISKGGETVLIYKSKYPKDMDAAVSYVAPLINTREDPRTQEHIDTVGTDECRTKITNFQRLLLTRREALLKEIDQHSRKKKMSFTKVSPEEALEYAVLEFPFSFWQWGGKCDEIPNGNADPTTLFTYLNKVVGIGFYNDKTYHNLLPSYYQHMVELGYYGFDSTPVQDLIKVVKQPTNMRFAPKNVTMVYDQDYIKKVRDYVENKGDHIIYIYGEYDPWGACSPTPKPHVNALKMVLPKGSHSTRIKNFSKEDQRKIYDKLQAWL</sequence>
<dbReference type="SUPFAM" id="SSF53474">
    <property type="entry name" value="alpha/beta-Hydrolases"/>
    <property type="match status" value="1"/>
</dbReference>
<evidence type="ECO:0000256" key="2">
    <source>
        <dbReference type="ARBA" id="ARBA00022729"/>
    </source>
</evidence>
<dbReference type="InterPro" id="IPR008761">
    <property type="entry name" value="Peptidase_S37"/>
</dbReference>
<dbReference type="AlphaFoldDB" id="A0A023BS84"/>
<proteinExistence type="predicted"/>
<evidence type="ECO:0000256" key="3">
    <source>
        <dbReference type="ARBA" id="ARBA00022801"/>
    </source>
</evidence>
<evidence type="ECO:0000256" key="4">
    <source>
        <dbReference type="SAM" id="SignalP"/>
    </source>
</evidence>
<accession>A0A023BS84</accession>
<dbReference type="PANTHER" id="PTHR11010:SF38">
    <property type="entry name" value="LYSOSOMAL PRO-X CARBOXYPEPTIDASE"/>
    <property type="match status" value="1"/>
</dbReference>